<dbReference type="AlphaFoldDB" id="A0A840QUX1"/>
<reference evidence="1 2" key="1">
    <citation type="submission" date="2020-08" db="EMBL/GenBank/DDBJ databases">
        <title>Genomic Encyclopedia of Type Strains, Phase IV (KMG-IV): sequencing the most valuable type-strain genomes for metagenomic binning, comparative biology and taxonomic classification.</title>
        <authorList>
            <person name="Goeker M."/>
        </authorList>
    </citation>
    <scope>NUCLEOTIDE SEQUENCE [LARGE SCALE GENOMIC DNA]</scope>
    <source>
        <strain evidence="1 2">DSM 24696</strain>
    </source>
</reference>
<gene>
    <name evidence="1" type="ORF">HNQ41_003273</name>
</gene>
<keyword evidence="2" id="KW-1185">Reference proteome</keyword>
<name>A0A840QUX1_9BACI</name>
<evidence type="ECO:0000313" key="2">
    <source>
        <dbReference type="Proteomes" id="UP000551878"/>
    </source>
</evidence>
<proteinExistence type="predicted"/>
<organism evidence="1 2">
    <name type="scientific">Texcoconibacillus texcoconensis</name>
    <dbReference type="NCBI Taxonomy" id="1095777"/>
    <lineage>
        <taxon>Bacteria</taxon>
        <taxon>Bacillati</taxon>
        <taxon>Bacillota</taxon>
        <taxon>Bacilli</taxon>
        <taxon>Bacillales</taxon>
        <taxon>Bacillaceae</taxon>
        <taxon>Texcoconibacillus</taxon>
    </lineage>
</organism>
<sequence length="37" mass="4361">MSLNNKYVSEGGYEELIFVYQEAFDMDPQAEEEYIAH</sequence>
<comment type="caution">
    <text evidence="1">The sequence shown here is derived from an EMBL/GenBank/DDBJ whole genome shotgun (WGS) entry which is preliminary data.</text>
</comment>
<accession>A0A840QUX1</accession>
<protein>
    <recommendedName>
        <fullName evidence="3">Tetratricopeptide repeat protein</fullName>
    </recommendedName>
</protein>
<evidence type="ECO:0008006" key="3">
    <source>
        <dbReference type="Google" id="ProtNLM"/>
    </source>
</evidence>
<evidence type="ECO:0000313" key="1">
    <source>
        <dbReference type="EMBL" id="MBB5175047.1"/>
    </source>
</evidence>
<dbReference type="EMBL" id="JACHHB010000021">
    <property type="protein sequence ID" value="MBB5175047.1"/>
    <property type="molecule type" value="Genomic_DNA"/>
</dbReference>
<dbReference type="Proteomes" id="UP000551878">
    <property type="component" value="Unassembled WGS sequence"/>
</dbReference>